<evidence type="ECO:0000313" key="11">
    <source>
        <dbReference type="Proteomes" id="UP000646523"/>
    </source>
</evidence>
<keyword evidence="5 8" id="KW-1133">Transmembrane helix</keyword>
<dbReference type="GO" id="GO:0000166">
    <property type="term" value="F:nucleotide binding"/>
    <property type="evidence" value="ECO:0007669"/>
    <property type="project" value="UniProtKB-KW"/>
</dbReference>
<dbReference type="EMBL" id="BMNH01000005">
    <property type="protein sequence ID" value="GGO67063.1"/>
    <property type="molecule type" value="Genomic_DNA"/>
</dbReference>
<dbReference type="InterPro" id="IPR043760">
    <property type="entry name" value="PycTM_dom"/>
</dbReference>
<feature type="domain" description="Pycsar effector protein" evidence="9">
    <location>
        <begin position="31"/>
        <end position="183"/>
    </location>
</feature>
<keyword evidence="2" id="KW-1003">Cell membrane</keyword>
<comment type="subcellular location">
    <subcellularLocation>
        <location evidence="1">Cell membrane</location>
    </subcellularLocation>
</comment>
<keyword evidence="4" id="KW-0547">Nucleotide-binding</keyword>
<evidence type="ECO:0000256" key="2">
    <source>
        <dbReference type="ARBA" id="ARBA00022475"/>
    </source>
</evidence>
<comment type="caution">
    <text evidence="10">The sequence shown here is derived from an EMBL/GenBank/DDBJ whole genome shotgun (WGS) entry which is preliminary data.</text>
</comment>
<feature type="transmembrane region" description="Helical" evidence="8">
    <location>
        <begin position="80"/>
        <end position="101"/>
    </location>
</feature>
<gene>
    <name evidence="10" type="ORF">GCM10012289_22590</name>
</gene>
<keyword evidence="11" id="KW-1185">Reference proteome</keyword>
<name>A0A917YW28_9ACTN</name>
<accession>A0A917YW28</accession>
<evidence type="ECO:0000313" key="10">
    <source>
        <dbReference type="EMBL" id="GGO67063.1"/>
    </source>
</evidence>
<protein>
    <recommendedName>
        <fullName evidence="9">Pycsar effector protein domain-containing protein</fullName>
    </recommendedName>
</protein>
<organism evidence="10 11">
    <name type="scientific">Nonomuraea cavernae</name>
    <dbReference type="NCBI Taxonomy" id="2045107"/>
    <lineage>
        <taxon>Bacteria</taxon>
        <taxon>Bacillati</taxon>
        <taxon>Actinomycetota</taxon>
        <taxon>Actinomycetes</taxon>
        <taxon>Streptosporangiales</taxon>
        <taxon>Streptosporangiaceae</taxon>
        <taxon>Nonomuraea</taxon>
    </lineage>
</organism>
<keyword evidence="3 8" id="KW-0812">Transmembrane</keyword>
<sequence>MLRRVLAILARPNSSPRDLAEEDACAYGALLLSEAREELNRADAKAQVLLGIVGLGLGATAGGLFAGSWSPFSLSNGIEWLWWIGSGAALLALVCLAAAVYPRTTRWGTLRPDMVSYWADVLPYTTTEQVAEALLRSRTFDLGRVSDQLRQVAGIVRRKYRLVRWGFWLLLLALIATLASVSLNTVIPMT</sequence>
<reference evidence="10" key="2">
    <citation type="submission" date="2020-09" db="EMBL/GenBank/DDBJ databases">
        <authorList>
            <person name="Sun Q."/>
            <person name="Zhou Y."/>
        </authorList>
    </citation>
    <scope>NUCLEOTIDE SEQUENCE</scope>
    <source>
        <strain evidence="10">CGMCC 4.7368</strain>
    </source>
</reference>
<evidence type="ECO:0000256" key="8">
    <source>
        <dbReference type="SAM" id="Phobius"/>
    </source>
</evidence>
<dbReference type="Pfam" id="PF18967">
    <property type="entry name" value="PycTM"/>
    <property type="match status" value="1"/>
</dbReference>
<feature type="transmembrane region" description="Helical" evidence="8">
    <location>
        <begin position="167"/>
        <end position="187"/>
    </location>
</feature>
<dbReference type="AlphaFoldDB" id="A0A917YW28"/>
<evidence type="ECO:0000259" key="9">
    <source>
        <dbReference type="Pfam" id="PF18967"/>
    </source>
</evidence>
<evidence type="ECO:0000256" key="6">
    <source>
        <dbReference type="ARBA" id="ARBA00023118"/>
    </source>
</evidence>
<evidence type="ECO:0000256" key="5">
    <source>
        <dbReference type="ARBA" id="ARBA00022989"/>
    </source>
</evidence>
<evidence type="ECO:0000256" key="4">
    <source>
        <dbReference type="ARBA" id="ARBA00022741"/>
    </source>
</evidence>
<dbReference type="Proteomes" id="UP000646523">
    <property type="component" value="Unassembled WGS sequence"/>
</dbReference>
<dbReference type="GO" id="GO:0005886">
    <property type="term" value="C:plasma membrane"/>
    <property type="evidence" value="ECO:0007669"/>
    <property type="project" value="UniProtKB-SubCell"/>
</dbReference>
<dbReference type="RefSeq" id="WP_225263092.1">
    <property type="nucleotide sequence ID" value="NZ_BMNH01000005.1"/>
</dbReference>
<keyword evidence="6" id="KW-0051">Antiviral defense</keyword>
<evidence type="ECO:0000256" key="1">
    <source>
        <dbReference type="ARBA" id="ARBA00004236"/>
    </source>
</evidence>
<proteinExistence type="predicted"/>
<evidence type="ECO:0000256" key="7">
    <source>
        <dbReference type="ARBA" id="ARBA00023136"/>
    </source>
</evidence>
<reference evidence="10" key="1">
    <citation type="journal article" date="2014" name="Int. J. Syst. Evol. Microbiol.">
        <title>Complete genome sequence of Corynebacterium casei LMG S-19264T (=DSM 44701T), isolated from a smear-ripened cheese.</title>
        <authorList>
            <consortium name="US DOE Joint Genome Institute (JGI-PGF)"/>
            <person name="Walter F."/>
            <person name="Albersmeier A."/>
            <person name="Kalinowski J."/>
            <person name="Ruckert C."/>
        </authorList>
    </citation>
    <scope>NUCLEOTIDE SEQUENCE</scope>
    <source>
        <strain evidence="10">CGMCC 4.7368</strain>
    </source>
</reference>
<dbReference type="GO" id="GO:0051607">
    <property type="term" value="P:defense response to virus"/>
    <property type="evidence" value="ECO:0007669"/>
    <property type="project" value="UniProtKB-KW"/>
</dbReference>
<keyword evidence="7 8" id="KW-0472">Membrane</keyword>
<feature type="transmembrane region" description="Helical" evidence="8">
    <location>
        <begin position="48"/>
        <end position="68"/>
    </location>
</feature>
<evidence type="ECO:0000256" key="3">
    <source>
        <dbReference type="ARBA" id="ARBA00022692"/>
    </source>
</evidence>